<dbReference type="Gene3D" id="1.20.1250.20">
    <property type="entry name" value="MFS general substrate transporter like domains"/>
    <property type="match status" value="1"/>
</dbReference>
<dbReference type="InParanoid" id="A0A165FNK6"/>
<dbReference type="RefSeq" id="XP_040766978.1">
    <property type="nucleotide sequence ID" value="XM_040910596.1"/>
</dbReference>
<dbReference type="PANTHER" id="PTHR23502">
    <property type="entry name" value="MAJOR FACILITATOR SUPERFAMILY"/>
    <property type="match status" value="1"/>
</dbReference>
<dbReference type="PANTHER" id="PTHR23502:SF60">
    <property type="entry name" value="MAJOR FACILITATOR SUPERFAMILY (MFS) PROFILE DOMAIN-CONTAINING PROTEIN-RELATED"/>
    <property type="match status" value="1"/>
</dbReference>
<accession>A0A165FNK6</accession>
<feature type="transmembrane region" description="Helical" evidence="6">
    <location>
        <begin position="243"/>
        <end position="274"/>
    </location>
</feature>
<keyword evidence="9" id="KW-1185">Reference proteome</keyword>
<evidence type="ECO:0000256" key="1">
    <source>
        <dbReference type="ARBA" id="ARBA00004141"/>
    </source>
</evidence>
<sequence length="460" mass="50476">MADKESVEDPPDPPNIPPELDPHNWTKRRKWVNVGLVAAQAIVTPVCSTLLAVGALQVDEEMHVTSSYVSALPVALFVLGMGLGPLFLAPLSEIFGRKIIYITFFGIFALLNVGCALVHDIASLVILRFLTGLVGSAGSALGGGTIGDMFTREERGGAQAIYGFGPTFGPAIGGLIGGYIADRAGWRWQMWAIAITAGVTTMFSFFFLRETYAPYILARTQGKRYAPTTIGFYHSITRPIRMLLFAPIVTTMALYMALIYGILYLHIVTIPLLFGPTPLYGLFTYRWHDGNEGLAYLGAGSGCYISIFFCIVTLNRSYRWLCKKYDTQKPEFRMPAMQLGMLLVPGGLFMYGWAAQAQVYFLVPLIGACIFASGMMLTYVCIQTYLVDAFPQYAASAIAAIIVLRCIFGTILSIFGAKLYESLGYGWGMSLLAFISIAALPIPFLFWTFGERLRAHPFIA</sequence>
<organism evidence="8 9">
    <name type="scientific">Laetiporus sulphureus 93-53</name>
    <dbReference type="NCBI Taxonomy" id="1314785"/>
    <lineage>
        <taxon>Eukaryota</taxon>
        <taxon>Fungi</taxon>
        <taxon>Dikarya</taxon>
        <taxon>Basidiomycota</taxon>
        <taxon>Agaricomycotina</taxon>
        <taxon>Agaricomycetes</taxon>
        <taxon>Polyporales</taxon>
        <taxon>Laetiporus</taxon>
    </lineage>
</organism>
<dbReference type="AlphaFoldDB" id="A0A165FNK6"/>
<dbReference type="GO" id="GO:0140115">
    <property type="term" value="P:export across plasma membrane"/>
    <property type="evidence" value="ECO:0007669"/>
    <property type="project" value="UniProtKB-ARBA"/>
</dbReference>
<dbReference type="GeneID" id="63827625"/>
<feature type="transmembrane region" description="Helical" evidence="6">
    <location>
        <begin position="68"/>
        <end position="88"/>
    </location>
</feature>
<feature type="transmembrane region" description="Helical" evidence="6">
    <location>
        <begin position="336"/>
        <end position="354"/>
    </location>
</feature>
<feature type="transmembrane region" description="Helical" evidence="6">
    <location>
        <begin position="427"/>
        <end position="449"/>
    </location>
</feature>
<dbReference type="Pfam" id="PF07690">
    <property type="entry name" value="MFS_1"/>
    <property type="match status" value="1"/>
</dbReference>
<feature type="transmembrane region" description="Helical" evidence="6">
    <location>
        <begin position="394"/>
        <end position="415"/>
    </location>
</feature>
<evidence type="ECO:0000256" key="6">
    <source>
        <dbReference type="SAM" id="Phobius"/>
    </source>
</evidence>
<feature type="transmembrane region" description="Helical" evidence="6">
    <location>
        <begin position="294"/>
        <end position="315"/>
    </location>
</feature>
<protein>
    <submittedName>
        <fullName evidence="8">MFS general substrate transporter</fullName>
    </submittedName>
</protein>
<keyword evidence="2 6" id="KW-0812">Transmembrane</keyword>
<evidence type="ECO:0000259" key="7">
    <source>
        <dbReference type="PROSITE" id="PS50850"/>
    </source>
</evidence>
<evidence type="ECO:0000256" key="2">
    <source>
        <dbReference type="ARBA" id="ARBA00022692"/>
    </source>
</evidence>
<evidence type="ECO:0000256" key="5">
    <source>
        <dbReference type="SAM" id="MobiDB-lite"/>
    </source>
</evidence>
<feature type="transmembrane region" description="Helical" evidence="6">
    <location>
        <begin position="125"/>
        <end position="147"/>
    </location>
</feature>
<dbReference type="PROSITE" id="PS00216">
    <property type="entry name" value="SUGAR_TRANSPORT_1"/>
    <property type="match status" value="1"/>
</dbReference>
<proteinExistence type="predicted"/>
<comment type="subcellular location">
    <subcellularLocation>
        <location evidence="1">Membrane</location>
        <topology evidence="1">Multi-pass membrane protein</topology>
    </subcellularLocation>
</comment>
<dbReference type="EMBL" id="KV427612">
    <property type="protein sequence ID" value="KZT09238.1"/>
    <property type="molecule type" value="Genomic_DNA"/>
</dbReference>
<evidence type="ECO:0000256" key="4">
    <source>
        <dbReference type="ARBA" id="ARBA00023136"/>
    </source>
</evidence>
<feature type="transmembrane region" description="Helical" evidence="6">
    <location>
        <begin position="31"/>
        <end position="56"/>
    </location>
</feature>
<feature type="region of interest" description="Disordered" evidence="5">
    <location>
        <begin position="1"/>
        <end position="22"/>
    </location>
</feature>
<evidence type="ECO:0000256" key="3">
    <source>
        <dbReference type="ARBA" id="ARBA00022989"/>
    </source>
</evidence>
<feature type="transmembrane region" description="Helical" evidence="6">
    <location>
        <begin position="186"/>
        <end position="208"/>
    </location>
</feature>
<dbReference type="InterPro" id="IPR011701">
    <property type="entry name" value="MFS"/>
</dbReference>
<dbReference type="InterPro" id="IPR020846">
    <property type="entry name" value="MFS_dom"/>
</dbReference>
<dbReference type="CDD" id="cd17323">
    <property type="entry name" value="MFS_Tpo1_MDR_like"/>
    <property type="match status" value="1"/>
</dbReference>
<dbReference type="STRING" id="1314785.A0A165FNK6"/>
<dbReference type="SUPFAM" id="SSF103473">
    <property type="entry name" value="MFS general substrate transporter"/>
    <property type="match status" value="1"/>
</dbReference>
<evidence type="ECO:0000313" key="9">
    <source>
        <dbReference type="Proteomes" id="UP000076871"/>
    </source>
</evidence>
<name>A0A165FNK6_9APHY</name>
<dbReference type="PROSITE" id="PS50850">
    <property type="entry name" value="MFS"/>
    <property type="match status" value="1"/>
</dbReference>
<feature type="domain" description="Major facilitator superfamily (MFS) profile" evidence="7">
    <location>
        <begin position="33"/>
        <end position="453"/>
    </location>
</feature>
<feature type="transmembrane region" description="Helical" evidence="6">
    <location>
        <begin position="159"/>
        <end position="180"/>
    </location>
</feature>
<dbReference type="GO" id="GO:0022857">
    <property type="term" value="F:transmembrane transporter activity"/>
    <property type="evidence" value="ECO:0007669"/>
    <property type="project" value="InterPro"/>
</dbReference>
<dbReference type="InterPro" id="IPR036259">
    <property type="entry name" value="MFS_trans_sf"/>
</dbReference>
<dbReference type="InterPro" id="IPR005829">
    <property type="entry name" value="Sugar_transporter_CS"/>
</dbReference>
<evidence type="ECO:0000313" key="8">
    <source>
        <dbReference type="EMBL" id="KZT09238.1"/>
    </source>
</evidence>
<keyword evidence="3 6" id="KW-1133">Transmembrane helix</keyword>
<feature type="transmembrane region" description="Helical" evidence="6">
    <location>
        <begin position="100"/>
        <end position="119"/>
    </location>
</feature>
<dbReference type="OrthoDB" id="6770063at2759"/>
<dbReference type="GO" id="GO:0005886">
    <property type="term" value="C:plasma membrane"/>
    <property type="evidence" value="ECO:0007669"/>
    <property type="project" value="TreeGrafter"/>
</dbReference>
<dbReference type="Proteomes" id="UP000076871">
    <property type="component" value="Unassembled WGS sequence"/>
</dbReference>
<keyword evidence="4 6" id="KW-0472">Membrane</keyword>
<reference evidence="8 9" key="1">
    <citation type="journal article" date="2016" name="Mol. Biol. Evol.">
        <title>Comparative Genomics of Early-Diverging Mushroom-Forming Fungi Provides Insights into the Origins of Lignocellulose Decay Capabilities.</title>
        <authorList>
            <person name="Nagy L.G."/>
            <person name="Riley R."/>
            <person name="Tritt A."/>
            <person name="Adam C."/>
            <person name="Daum C."/>
            <person name="Floudas D."/>
            <person name="Sun H."/>
            <person name="Yadav J.S."/>
            <person name="Pangilinan J."/>
            <person name="Larsson K.H."/>
            <person name="Matsuura K."/>
            <person name="Barry K."/>
            <person name="Labutti K."/>
            <person name="Kuo R."/>
            <person name="Ohm R.A."/>
            <person name="Bhattacharya S.S."/>
            <person name="Shirouzu T."/>
            <person name="Yoshinaga Y."/>
            <person name="Martin F.M."/>
            <person name="Grigoriev I.V."/>
            <person name="Hibbett D.S."/>
        </authorList>
    </citation>
    <scope>NUCLEOTIDE SEQUENCE [LARGE SCALE GENOMIC DNA]</scope>
    <source>
        <strain evidence="8 9">93-53</strain>
    </source>
</reference>
<dbReference type="GO" id="GO:0042908">
    <property type="term" value="P:xenobiotic transport"/>
    <property type="evidence" value="ECO:0007669"/>
    <property type="project" value="UniProtKB-ARBA"/>
</dbReference>
<feature type="transmembrane region" description="Helical" evidence="6">
    <location>
        <begin position="360"/>
        <end position="382"/>
    </location>
</feature>
<gene>
    <name evidence="8" type="ORF">LAESUDRAFT_735513</name>
</gene>